<dbReference type="EMBL" id="JAZHXI010000009">
    <property type="protein sequence ID" value="KAL2067882.1"/>
    <property type="molecule type" value="Genomic_DNA"/>
</dbReference>
<name>A0ABR4CD62_9HELO</name>
<evidence type="ECO:0000313" key="1">
    <source>
        <dbReference type="EMBL" id="KAL2067882.1"/>
    </source>
</evidence>
<sequence length="173" mass="19294">MLHAVRIKITRRNGTRHMLTNASLRLELGCSRANNTMVFSKERQRPPTGQIQDNTPAEPSILVSQGCQIPPVSGPKMFMIASEGMMIYGLRSCQCFAGVKYISDRPPFQGSQKLQAMARYFQILDGRNKQITEGAFTSIQREECYRVGGKRSRVCYSGYGACANTGPTSRYTL</sequence>
<keyword evidence="2" id="KW-1185">Reference proteome</keyword>
<proteinExistence type="predicted"/>
<gene>
    <name evidence="1" type="ORF">VTL71DRAFT_15980</name>
</gene>
<evidence type="ECO:0000313" key="2">
    <source>
        <dbReference type="Proteomes" id="UP001595075"/>
    </source>
</evidence>
<organism evidence="1 2">
    <name type="scientific">Oculimacula yallundae</name>
    <dbReference type="NCBI Taxonomy" id="86028"/>
    <lineage>
        <taxon>Eukaryota</taxon>
        <taxon>Fungi</taxon>
        <taxon>Dikarya</taxon>
        <taxon>Ascomycota</taxon>
        <taxon>Pezizomycotina</taxon>
        <taxon>Leotiomycetes</taxon>
        <taxon>Helotiales</taxon>
        <taxon>Ploettnerulaceae</taxon>
        <taxon>Oculimacula</taxon>
    </lineage>
</organism>
<dbReference type="Proteomes" id="UP001595075">
    <property type="component" value="Unassembled WGS sequence"/>
</dbReference>
<accession>A0ABR4CD62</accession>
<protein>
    <submittedName>
        <fullName evidence="1">Uncharacterized protein</fullName>
    </submittedName>
</protein>
<comment type="caution">
    <text evidence="1">The sequence shown here is derived from an EMBL/GenBank/DDBJ whole genome shotgun (WGS) entry which is preliminary data.</text>
</comment>
<reference evidence="1 2" key="1">
    <citation type="journal article" date="2024" name="Commun. Biol.">
        <title>Comparative genomic analysis of thermophilic fungi reveals convergent evolutionary adaptations and gene losses.</title>
        <authorList>
            <person name="Steindorff A.S."/>
            <person name="Aguilar-Pontes M.V."/>
            <person name="Robinson A.J."/>
            <person name="Andreopoulos B."/>
            <person name="LaButti K."/>
            <person name="Kuo A."/>
            <person name="Mondo S."/>
            <person name="Riley R."/>
            <person name="Otillar R."/>
            <person name="Haridas S."/>
            <person name="Lipzen A."/>
            <person name="Grimwood J."/>
            <person name="Schmutz J."/>
            <person name="Clum A."/>
            <person name="Reid I.D."/>
            <person name="Moisan M.C."/>
            <person name="Butler G."/>
            <person name="Nguyen T.T.M."/>
            <person name="Dewar K."/>
            <person name="Conant G."/>
            <person name="Drula E."/>
            <person name="Henrissat B."/>
            <person name="Hansel C."/>
            <person name="Singer S."/>
            <person name="Hutchinson M.I."/>
            <person name="de Vries R.P."/>
            <person name="Natvig D.O."/>
            <person name="Powell A.J."/>
            <person name="Tsang A."/>
            <person name="Grigoriev I.V."/>
        </authorList>
    </citation>
    <scope>NUCLEOTIDE SEQUENCE [LARGE SCALE GENOMIC DNA]</scope>
    <source>
        <strain evidence="1 2">CBS 494.80</strain>
    </source>
</reference>